<dbReference type="EMBL" id="AZGZ01000053">
    <property type="protein sequence ID" value="KZZ86658.1"/>
    <property type="molecule type" value="Genomic_DNA"/>
</dbReference>
<dbReference type="Proteomes" id="UP000242877">
    <property type="component" value="Unassembled WGS sequence"/>
</dbReference>
<feature type="region of interest" description="Disordered" evidence="2">
    <location>
        <begin position="59"/>
        <end position="94"/>
    </location>
</feature>
<organism evidence="4 5">
    <name type="scientific">Ascosphaera apis ARSEF 7405</name>
    <dbReference type="NCBI Taxonomy" id="392613"/>
    <lineage>
        <taxon>Eukaryota</taxon>
        <taxon>Fungi</taxon>
        <taxon>Dikarya</taxon>
        <taxon>Ascomycota</taxon>
        <taxon>Pezizomycotina</taxon>
        <taxon>Eurotiomycetes</taxon>
        <taxon>Eurotiomycetidae</taxon>
        <taxon>Onygenales</taxon>
        <taxon>Ascosphaeraceae</taxon>
        <taxon>Ascosphaera</taxon>
    </lineage>
</organism>
<reference evidence="4 5" key="1">
    <citation type="journal article" date="2016" name="Genome Biol. Evol.">
        <title>Divergent and convergent evolution of fungal pathogenicity.</title>
        <authorList>
            <person name="Shang Y."/>
            <person name="Xiao G."/>
            <person name="Zheng P."/>
            <person name="Cen K."/>
            <person name="Zhan S."/>
            <person name="Wang C."/>
        </authorList>
    </citation>
    <scope>NUCLEOTIDE SEQUENCE [LARGE SCALE GENOMIC DNA]</scope>
    <source>
        <strain evidence="4 5">ARSEF 7405</strain>
    </source>
</reference>
<keyword evidence="1" id="KW-0863">Zinc-finger</keyword>
<gene>
    <name evidence="4" type="ORF">AAP_06360</name>
</gene>
<evidence type="ECO:0000256" key="1">
    <source>
        <dbReference type="PROSITE-ProRule" id="PRU00047"/>
    </source>
</evidence>
<feature type="compositionally biased region" description="Polar residues" evidence="2">
    <location>
        <begin position="64"/>
        <end position="74"/>
    </location>
</feature>
<keyword evidence="1" id="KW-0479">Metal-binding</keyword>
<dbReference type="AlphaFoldDB" id="A0A167UVG9"/>
<dbReference type="InterPro" id="IPR001878">
    <property type="entry name" value="Znf_CCHC"/>
</dbReference>
<dbReference type="GO" id="GO:0008270">
    <property type="term" value="F:zinc ion binding"/>
    <property type="evidence" value="ECO:0007669"/>
    <property type="project" value="UniProtKB-KW"/>
</dbReference>
<evidence type="ECO:0000313" key="5">
    <source>
        <dbReference type="Proteomes" id="UP000242877"/>
    </source>
</evidence>
<feature type="compositionally biased region" description="Polar residues" evidence="2">
    <location>
        <begin position="133"/>
        <end position="145"/>
    </location>
</feature>
<evidence type="ECO:0000313" key="4">
    <source>
        <dbReference type="EMBL" id="KZZ86658.1"/>
    </source>
</evidence>
<dbReference type="VEuPathDB" id="FungiDB:AAP_06360"/>
<evidence type="ECO:0000256" key="2">
    <source>
        <dbReference type="SAM" id="MobiDB-lite"/>
    </source>
</evidence>
<accession>A0A167UVG9</accession>
<feature type="compositionally biased region" description="Basic and acidic residues" evidence="2">
    <location>
        <begin position="149"/>
        <end position="160"/>
    </location>
</feature>
<sequence>MSLAEESRLRHFIINLREDLFLQWDGQRDKPTHTTEVIDELIRLEGVLATRKAINAKRFKPRSYPSQSSRTNPRLNAVASPAAAGTLPPKRDSPHWSEWCKNNKACFRCGSKAHRKMECPQQTQSRNYRRPTNKGNSVTSQSLQLPTIRKADKSRGKDNNQETYTNKAKTGQAVDSVYDV</sequence>
<keyword evidence="1" id="KW-0862">Zinc</keyword>
<feature type="domain" description="CCHC-type" evidence="3">
    <location>
        <begin position="106"/>
        <end position="121"/>
    </location>
</feature>
<keyword evidence="5" id="KW-1185">Reference proteome</keyword>
<feature type="region of interest" description="Disordered" evidence="2">
    <location>
        <begin position="113"/>
        <end position="180"/>
    </location>
</feature>
<evidence type="ECO:0000259" key="3">
    <source>
        <dbReference type="PROSITE" id="PS50158"/>
    </source>
</evidence>
<name>A0A167UVG9_9EURO</name>
<dbReference type="PROSITE" id="PS50158">
    <property type="entry name" value="ZF_CCHC"/>
    <property type="match status" value="1"/>
</dbReference>
<proteinExistence type="predicted"/>
<dbReference type="GO" id="GO:0003676">
    <property type="term" value="F:nucleic acid binding"/>
    <property type="evidence" value="ECO:0007669"/>
    <property type="project" value="InterPro"/>
</dbReference>
<comment type="caution">
    <text evidence="4">The sequence shown here is derived from an EMBL/GenBank/DDBJ whole genome shotgun (WGS) entry which is preliminary data.</text>
</comment>
<protein>
    <submittedName>
        <fullName evidence="4">Zinc finger, CCHC-type</fullName>
    </submittedName>
</protein>